<feature type="signal peptide" evidence="2">
    <location>
        <begin position="1"/>
        <end position="22"/>
    </location>
</feature>
<evidence type="ECO:0000256" key="2">
    <source>
        <dbReference type="SAM" id="SignalP"/>
    </source>
</evidence>
<feature type="coiled-coil region" evidence="1">
    <location>
        <begin position="244"/>
        <end position="271"/>
    </location>
</feature>
<protein>
    <recommendedName>
        <fullName evidence="5">Sulfatase-modifying factor enzyme domain-containing protein</fullName>
    </recommendedName>
</protein>
<evidence type="ECO:0000313" key="3">
    <source>
        <dbReference type="EMBL" id="MDR7088873.1"/>
    </source>
</evidence>
<organism evidence="3 4">
    <name type="scientific">Cellvibrio fibrivorans</name>
    <dbReference type="NCBI Taxonomy" id="126350"/>
    <lineage>
        <taxon>Bacteria</taxon>
        <taxon>Pseudomonadati</taxon>
        <taxon>Pseudomonadota</taxon>
        <taxon>Gammaproteobacteria</taxon>
        <taxon>Cellvibrionales</taxon>
        <taxon>Cellvibrionaceae</taxon>
        <taxon>Cellvibrio</taxon>
    </lineage>
</organism>
<dbReference type="EMBL" id="JAVDVX010000001">
    <property type="protein sequence ID" value="MDR7088873.1"/>
    <property type="molecule type" value="Genomic_DNA"/>
</dbReference>
<gene>
    <name evidence="3" type="ORF">J2X05_000876</name>
</gene>
<sequence length="385" mass="44031">MLQTLIKKILFCFLCISTPAFAQTALFHMQGESGDREMYFADFRVVSDRTPMNMIFGPISVKELDVTAVYESEAKPEYVLMRLQFECMVKHTFDGKNIPKQPGFNDPVTMRMAENSYMLRRSDLKSQAVPSSEWKKANSPMLLKAAKIACNDDVMHSAVKAALNKRTEQFEMEKFNKKINKIGLPSDFYMVSYSTPPEFLDFAWQVAWWPKKRPDPTGRWSSYPTKKEWAEYQKKMAELEGGIQSAAQTIKEDLEANLADMQAEFDFKDEAAKVQGKRKLNRYEVNLIQVWLGKTEADVVRKMGNPAVNEAGNMRFLDYANEFSNKSVVMDMKSGAAWEEGIYSRCNFQFIFIPDKSSAWRVADVRVWAEGDASFTCSGFAEVPD</sequence>
<proteinExistence type="predicted"/>
<evidence type="ECO:0000256" key="1">
    <source>
        <dbReference type="SAM" id="Coils"/>
    </source>
</evidence>
<reference evidence="3 4" key="1">
    <citation type="submission" date="2023-07" db="EMBL/GenBank/DDBJ databases">
        <title>Sorghum-associated microbial communities from plants grown in Nebraska, USA.</title>
        <authorList>
            <person name="Schachtman D."/>
        </authorList>
    </citation>
    <scope>NUCLEOTIDE SEQUENCE [LARGE SCALE GENOMIC DNA]</scope>
    <source>
        <strain evidence="3 4">BE190</strain>
    </source>
</reference>
<evidence type="ECO:0008006" key="5">
    <source>
        <dbReference type="Google" id="ProtNLM"/>
    </source>
</evidence>
<feature type="chain" id="PRO_5046314507" description="Sulfatase-modifying factor enzyme domain-containing protein" evidence="2">
    <location>
        <begin position="23"/>
        <end position="385"/>
    </location>
</feature>
<comment type="caution">
    <text evidence="3">The sequence shown here is derived from an EMBL/GenBank/DDBJ whole genome shotgun (WGS) entry which is preliminary data.</text>
</comment>
<evidence type="ECO:0000313" key="4">
    <source>
        <dbReference type="Proteomes" id="UP001253595"/>
    </source>
</evidence>
<accession>A0ABU1UUS1</accession>
<dbReference type="Proteomes" id="UP001253595">
    <property type="component" value="Unassembled WGS sequence"/>
</dbReference>
<dbReference type="RefSeq" id="WP_310069089.1">
    <property type="nucleotide sequence ID" value="NZ_JAVDVX010000001.1"/>
</dbReference>
<keyword evidence="2" id="KW-0732">Signal</keyword>
<keyword evidence="1" id="KW-0175">Coiled coil</keyword>
<name>A0ABU1UUS1_9GAMM</name>
<keyword evidence="4" id="KW-1185">Reference proteome</keyword>